<accession>A0A250JBJ8</accession>
<feature type="domain" description="AMP-dependent synthetase/ligase" evidence="1">
    <location>
        <begin position="103"/>
        <end position="235"/>
    </location>
</feature>
<dbReference type="SUPFAM" id="SSF56801">
    <property type="entry name" value="Acetyl-CoA synthetase-like"/>
    <property type="match status" value="1"/>
</dbReference>
<gene>
    <name evidence="2" type="ORF">CYFUS_006415</name>
</gene>
<evidence type="ECO:0000313" key="2">
    <source>
        <dbReference type="EMBL" id="ATB40953.1"/>
    </source>
</evidence>
<dbReference type="Pfam" id="PF00501">
    <property type="entry name" value="AMP-binding"/>
    <property type="match status" value="1"/>
</dbReference>
<dbReference type="RefSeq" id="WP_095988743.1">
    <property type="nucleotide sequence ID" value="NZ_CP022098.1"/>
</dbReference>
<dbReference type="Gene3D" id="3.40.50.12780">
    <property type="entry name" value="N-terminal domain of ligase-like"/>
    <property type="match status" value="1"/>
</dbReference>
<dbReference type="EMBL" id="CP022098">
    <property type="protein sequence ID" value="ATB40953.1"/>
    <property type="molecule type" value="Genomic_DNA"/>
</dbReference>
<keyword evidence="2" id="KW-0436">Ligase</keyword>
<sequence length="423" mass="47419">MNPPVHAFPRQQLEEALLRARSAPFYEGRLPRAEKLDRRSWERLPLTRKEDLRAAYPFGLLAVPQSQLSTYHESSGTSGHPISSYFTESDWEDILSRFLRNGVRLCRQDMVLIKTPYALVTTAHQMHGAARSVGATIVPADNRSANMPYSRVLRLLHDLPVTVAWCMPTEALLWAYAARRAGRAPARDFPRLRTFLAAGEPLSAAKRAHIEALWGGKRVLIDYGSTETGSLAGECEQGRLHLWSDRLYFEVHDPQTGEFREEGAGSLVVTPLFREAMPLIRYDLEDVVELSHAPCECGRTLPTLRVLGRKTGVMNAGTRAFSALELEEAVYANAAETGLWFWRARVRDGALEAQIHVETQNEDVACGRILQAIEATVPGVRVRVAAVPAECFVPEALLSREVPMQKPRFLFGENEDWKSLDYT</sequence>
<organism evidence="2 3">
    <name type="scientific">Cystobacter fuscus</name>
    <dbReference type="NCBI Taxonomy" id="43"/>
    <lineage>
        <taxon>Bacteria</taxon>
        <taxon>Pseudomonadati</taxon>
        <taxon>Myxococcota</taxon>
        <taxon>Myxococcia</taxon>
        <taxon>Myxococcales</taxon>
        <taxon>Cystobacterineae</taxon>
        <taxon>Archangiaceae</taxon>
        <taxon>Cystobacter</taxon>
    </lineage>
</organism>
<evidence type="ECO:0000259" key="1">
    <source>
        <dbReference type="Pfam" id="PF00501"/>
    </source>
</evidence>
<reference evidence="2 3" key="1">
    <citation type="submission" date="2017-06" db="EMBL/GenBank/DDBJ databases">
        <title>Sequencing and comparative analysis of myxobacterial genomes.</title>
        <authorList>
            <person name="Rupp O."/>
            <person name="Goesmann A."/>
            <person name="Sogaard-Andersen L."/>
        </authorList>
    </citation>
    <scope>NUCLEOTIDE SEQUENCE [LARGE SCALE GENOMIC DNA]</scope>
    <source>
        <strain evidence="2 3">DSM 52655</strain>
    </source>
</reference>
<evidence type="ECO:0000313" key="3">
    <source>
        <dbReference type="Proteomes" id="UP000217257"/>
    </source>
</evidence>
<protein>
    <submittedName>
        <fullName evidence="2">Phenylacetate--CoA ligase</fullName>
    </submittedName>
</protein>
<dbReference type="InterPro" id="IPR042099">
    <property type="entry name" value="ANL_N_sf"/>
</dbReference>
<name>A0A250JBJ8_9BACT</name>
<proteinExistence type="predicted"/>
<dbReference type="PANTHER" id="PTHR43845:SF1">
    <property type="entry name" value="BLR5969 PROTEIN"/>
    <property type="match status" value="1"/>
</dbReference>
<dbReference type="KEGG" id="cfus:CYFUS_006415"/>
<dbReference type="Proteomes" id="UP000217257">
    <property type="component" value="Chromosome"/>
</dbReference>
<dbReference type="PANTHER" id="PTHR43845">
    <property type="entry name" value="BLR5969 PROTEIN"/>
    <property type="match status" value="1"/>
</dbReference>
<dbReference type="GO" id="GO:0016874">
    <property type="term" value="F:ligase activity"/>
    <property type="evidence" value="ECO:0007669"/>
    <property type="project" value="UniProtKB-KW"/>
</dbReference>
<dbReference type="InterPro" id="IPR000873">
    <property type="entry name" value="AMP-dep_synth/lig_dom"/>
</dbReference>
<dbReference type="AlphaFoldDB" id="A0A250JBJ8"/>